<keyword evidence="4" id="KW-1185">Reference proteome</keyword>
<dbReference type="PANTHER" id="PTHR41775">
    <property type="entry name" value="SECRETED PROTEIN-RELATED"/>
    <property type="match status" value="1"/>
</dbReference>
<keyword evidence="3" id="KW-0645">Protease</keyword>
<dbReference type="EMBL" id="CP029159">
    <property type="protein sequence ID" value="QKM71255.1"/>
    <property type="molecule type" value="Genomic_DNA"/>
</dbReference>
<feature type="compositionally biased region" description="Basic and acidic residues" evidence="1">
    <location>
        <begin position="1"/>
        <end position="23"/>
    </location>
</feature>
<dbReference type="SUPFAM" id="SSF55486">
    <property type="entry name" value="Metalloproteases ('zincins'), catalytic domain"/>
    <property type="match status" value="1"/>
</dbReference>
<feature type="compositionally biased region" description="Polar residues" evidence="1">
    <location>
        <begin position="424"/>
        <end position="443"/>
    </location>
</feature>
<evidence type="ECO:0000313" key="4">
    <source>
        <dbReference type="Proteomes" id="UP000005940"/>
    </source>
</evidence>
<dbReference type="GO" id="GO:0008237">
    <property type="term" value="F:metallopeptidase activity"/>
    <property type="evidence" value="ECO:0007669"/>
    <property type="project" value="UniProtKB-KW"/>
</dbReference>
<dbReference type="AlphaFoldDB" id="A0A7G3UPF8"/>
<name>A0A7G3UPF8_STRT9</name>
<sequence length="476" mass="49666">MSQHIRPYDQQHPHGDRPHDHPPARGGYAAWSEFCAVPPSPQVRERLAADGTGGLLPRTAAGARAGFDDGTIMPPEAYPPGTPAVTVMSAAAERPPLRGAVRVAVALADFTDRPMTAGKQHFEDLFFSLGKLPHGSVREYFREVTGGLVDIVGEVVGPLRLPQTMAWYAGGNSGVGNPEGEPRARVMAEDTARAADPLMDFGPYDNDGNGFVDAFIVVHAGTGGETSGSTGDLWSHKWLLPSAYDADGTKIYAYLTIPEDARIGVAAHEIGHLVFGFPDLYDIDGSSEGVGDWCLMAGGAWGGGGDVPVHPSAWCKLRQGWAEAALVDSDGPVAFEDVKSARTVHRLWTGGAVGDEYFLVENRQPSGYDASLPAGGLLVWHIDESRKDNADDGRYRVALVQADALGDLEGARNRGDAGDPFPGSSGNTALTAESKPGSLTNAGGDSGVALTGISAPGPVMTATVTVTAPVPAPAAG</sequence>
<accession>A0A7G3UPF8</accession>
<feature type="domain" description="Peptidase M6-like" evidence="2">
    <location>
        <begin position="119"/>
        <end position="306"/>
    </location>
</feature>
<evidence type="ECO:0000313" key="3">
    <source>
        <dbReference type="EMBL" id="QKM71255.1"/>
    </source>
</evidence>
<feature type="region of interest" description="Disordered" evidence="1">
    <location>
        <begin position="1"/>
        <end position="27"/>
    </location>
</feature>
<proteinExistence type="predicted"/>
<feature type="region of interest" description="Disordered" evidence="1">
    <location>
        <begin position="409"/>
        <end position="443"/>
    </location>
</feature>
<dbReference type="Proteomes" id="UP000005940">
    <property type="component" value="Chromosome"/>
</dbReference>
<dbReference type="PANTHER" id="PTHR41775:SF1">
    <property type="entry name" value="PEPTIDASE M6-LIKE DOMAIN-CONTAINING PROTEIN"/>
    <property type="match status" value="1"/>
</dbReference>
<dbReference type="GO" id="GO:0006508">
    <property type="term" value="P:proteolysis"/>
    <property type="evidence" value="ECO:0007669"/>
    <property type="project" value="UniProtKB-KW"/>
</dbReference>
<keyword evidence="3" id="KW-0482">Metalloprotease</keyword>
<dbReference type="InterPro" id="IPR008757">
    <property type="entry name" value="Peptidase_M6-like_domain"/>
</dbReference>
<dbReference type="NCBIfam" id="TIGR03296">
    <property type="entry name" value="M6dom_TIGR03296"/>
    <property type="match status" value="1"/>
</dbReference>
<gene>
    <name evidence="3" type="ORF">STSU_033255</name>
</gene>
<protein>
    <submittedName>
        <fullName evidence="3">M6 family metalloprotease domain-containing protein</fullName>
    </submittedName>
</protein>
<dbReference type="Pfam" id="PF05547">
    <property type="entry name" value="Peptidase_M6"/>
    <property type="match status" value="1"/>
</dbReference>
<organism evidence="3 4">
    <name type="scientific">Streptomyces tsukubensis (strain DSM 42081 / NBRC 108919 / NRRL 18488 / 9993)</name>
    <dbReference type="NCBI Taxonomy" id="1114943"/>
    <lineage>
        <taxon>Bacteria</taxon>
        <taxon>Bacillati</taxon>
        <taxon>Actinomycetota</taxon>
        <taxon>Actinomycetes</taxon>
        <taxon>Kitasatosporales</taxon>
        <taxon>Streptomycetaceae</taxon>
        <taxon>Streptomyces</taxon>
    </lineage>
</organism>
<dbReference type="RefSeq" id="WP_078902491.1">
    <property type="nucleotide sequence ID" value="NZ_CP029159.1"/>
</dbReference>
<evidence type="ECO:0000259" key="2">
    <source>
        <dbReference type="Pfam" id="PF05547"/>
    </source>
</evidence>
<keyword evidence="3" id="KW-0378">Hydrolase</keyword>
<reference evidence="3 4" key="1">
    <citation type="journal article" date="2012" name="J. Bacteriol.">
        <title>Draft genome of Streptomyces tsukubaensis NRRL 18488, the producer of the clinically important immunosuppressant tacrolimus (FK506).</title>
        <authorList>
            <person name="Barreiro C."/>
            <person name="Prieto C."/>
            <person name="Sola-Landa A."/>
            <person name="Solera E."/>
            <person name="Martinez-Castro M."/>
            <person name="Perez-Redondo R."/>
            <person name="Garcia-Estrada C."/>
            <person name="Aparicio J.F."/>
            <person name="Fernandez-Martinez L.T."/>
            <person name="Santos-Aberturas J."/>
            <person name="Salehi-Najafabadi Z."/>
            <person name="Rodriguez-Garcia A."/>
            <person name="Tauch A."/>
            <person name="Martin J.F."/>
        </authorList>
    </citation>
    <scope>NUCLEOTIDE SEQUENCE [LARGE SCALE GENOMIC DNA]</scope>
    <source>
        <strain evidence="4">DSM 42081 / NBRC 108919 / NRRL 18488 / 9993</strain>
    </source>
</reference>
<evidence type="ECO:0000256" key="1">
    <source>
        <dbReference type="SAM" id="MobiDB-lite"/>
    </source>
</evidence>